<comment type="function">
    <text evidence="6">Involved in production of the polyketide antibiotic thailandamide.</text>
</comment>
<dbReference type="InterPro" id="IPR013120">
    <property type="entry name" value="FAR_NAD-bd"/>
</dbReference>
<dbReference type="SMART" id="SM00822">
    <property type="entry name" value="PKS_KR"/>
    <property type="match status" value="1"/>
</dbReference>
<reference evidence="11" key="1">
    <citation type="submission" date="2019-02" db="EMBL/GenBank/DDBJ databases">
        <authorList>
            <person name="Gruber-Vodicka R. H."/>
            <person name="Seah K. B. B."/>
        </authorList>
    </citation>
    <scope>NUCLEOTIDE SEQUENCE</scope>
    <source>
        <strain evidence="11">BECK_DK161</strain>
    </source>
</reference>
<evidence type="ECO:0000256" key="1">
    <source>
        <dbReference type="ARBA" id="ARBA00005194"/>
    </source>
</evidence>
<dbReference type="PROSITE" id="PS50075">
    <property type="entry name" value="CARRIER"/>
    <property type="match status" value="1"/>
</dbReference>
<dbReference type="PROSITE" id="PS52004">
    <property type="entry name" value="KS3_2"/>
    <property type="match status" value="1"/>
</dbReference>
<dbReference type="SMART" id="SM00823">
    <property type="entry name" value="PKS_PP"/>
    <property type="match status" value="1"/>
</dbReference>
<dbReference type="InterPro" id="IPR042104">
    <property type="entry name" value="PKS_dehydratase_sf"/>
</dbReference>
<dbReference type="Pfam" id="PF14765">
    <property type="entry name" value="PS-DH"/>
    <property type="match status" value="1"/>
</dbReference>
<dbReference type="Pfam" id="PF21089">
    <property type="entry name" value="PKS_DH_N"/>
    <property type="match status" value="1"/>
</dbReference>
<dbReference type="EMBL" id="CAADEY010000003">
    <property type="protein sequence ID" value="VFJ42988.1"/>
    <property type="molecule type" value="Genomic_DNA"/>
</dbReference>
<name>A0A450RV77_9GAMM</name>
<dbReference type="InterPro" id="IPR013968">
    <property type="entry name" value="PKS_KR"/>
</dbReference>
<proteinExistence type="inferred from homology"/>
<organism evidence="11">
    <name type="scientific">Candidatus Kentrum sp. DK</name>
    <dbReference type="NCBI Taxonomy" id="2126562"/>
    <lineage>
        <taxon>Bacteria</taxon>
        <taxon>Pseudomonadati</taxon>
        <taxon>Pseudomonadota</taxon>
        <taxon>Gammaproteobacteria</taxon>
        <taxon>Candidatus Kentrum</taxon>
    </lineage>
</organism>
<dbReference type="InterPro" id="IPR036291">
    <property type="entry name" value="NAD(P)-bd_dom_sf"/>
</dbReference>
<dbReference type="FunFam" id="3.40.47.10:FF:000019">
    <property type="entry name" value="Polyketide synthase type I"/>
    <property type="match status" value="1"/>
</dbReference>
<feature type="domain" description="Carrier" evidence="8">
    <location>
        <begin position="1733"/>
        <end position="1810"/>
    </location>
</feature>
<dbReference type="InterPro" id="IPR014031">
    <property type="entry name" value="Ketoacyl_synth_C"/>
</dbReference>
<dbReference type="Pfam" id="PF02801">
    <property type="entry name" value="Ketoacyl-synt_C"/>
    <property type="match status" value="1"/>
</dbReference>
<keyword evidence="3" id="KW-0596">Phosphopantetheine</keyword>
<dbReference type="InterPro" id="IPR016035">
    <property type="entry name" value="Acyl_Trfase/lysoPLipase"/>
</dbReference>
<dbReference type="Pfam" id="PF08659">
    <property type="entry name" value="KR"/>
    <property type="match status" value="1"/>
</dbReference>
<sequence length="2222" mass="239856">MTDDILEKLGKLSPLKRAAIALRKKQAELDAIKSARTMPIAIIGMGCRFPGADSPDAYWRLLRDGIDAITEVPRERWDIDAWFDPDPEAPGKIYAREGGFLSDIDQFDPGFFGISPREAVDMDPQQRLLLEVAWEALENAGRVPGELTNRAVGIFIGISQMEYGVLMASGRPEEISAYMGTGASLAYTAGRLSYVLGLQGPSLALDTACSSSLVALHLACQGLREGESELALAGGVNLNLSPETTVFLSRVQGLSPDGRCKTFDAGADGFSRGEGCGIVVLKRLPDALADGDNVLAVIRGSAIIHDGPSSGFTVPNGLSQEKTIRRALERARVAPAEVGYVEAHGTGTSLGDPIEVGALGAIFAGNHSEDFPLTIGSVKTNFGHLESAAGMAGLMKAVLSLYHEEIPPHLHFKEPSPHIDWENLPFRVPVARQPWPRGEARRIAGVSSFGMSGTNAHVVLEEAPAAGIETPAVATERPFHLLTLSARSDKALRELAGNYAIWLEGHPDVPLADVCFTAYTGRTHFEQRLAVVAGSSGEAREQLLAGGYTTGKASGEIPKTAFLFTGQGAQYVGMGRQLYETQPLFREVLDRCDGILRPLNVPLLALLYGENADADALNQTVHTQPALFSLEYALAMLWQSWGCGPDAVMGHSVGEYVAACVAGVFGLEDGIKLIAARGRLMQTLCEPGVMLALQTGEAAALEFIAPFAGALSLAAINGPESVVVSGEPGAMAALKGALAEKDIKVKPLPVSHAFHSAMMEPMLAEFEQVAGSLTYSRPKIPLCSNVTGQMATDEVTSPAYWTRHVREPVRFAAGVRALRAEGVGAFLEIGPKPALLGMARECLPDDADGAGMAWLPSLREGQDDWRQLLGSLGQWHTHGGTVDWQAFDKGHRRRKVQLPTYPFQRSRYWIDKARLARRADIDGSGHPLLGQKLNWADTDNKIRFESRIGFASASNYLVDHRIIDVAVVPGASHLETALAACANMTEGQDATSLQVTDAAFDHVLIIPDEEAVTVQTVLSPEAGGYHFQLFSLGKDSRWVSHAMGHLAAGLDEARPEPFDLARLRAQCGMEISASTHYQMLREHGINIEPGFWGVTQLFQGDNMALGRLELPESSMRQADEYRLHPILLDGGFQLFVGTSREGISGNETYVPIHLKGLRLYRPAGGSVWGLARITQGDGQNMVGDVSWLDDQGTVVAQVREVTFGRVGEETLRHHFRKQTNDLYEVLWRESRLDGKESTANETPGSWLLFADQGGMGRELAKQLEAAGNTCVMAYAGATGAGSAVGAIHEPPLPNSTIYNLDPANPEDFHRLFRDALSPDAPPLSGIVHLWALDAPDTGELTDETLSEAQHLVCGSVLHLVQAAIGQNQSAKLWLVTRNAVSVGEGQPPLAVAQATLWGLGKTIVQEHPALWGGMIDDPEPAQLLAEIASGSGEGQVAYRDGKRYVARLIKSPIPPADGGAPLGPDGSYLITGGLGALGLEVARWMVDKGARYLVLTGRRAPSDSARETIGQLEAAGATVLVINADVSDRGQVARLLEGIDQQMPPLKGIIHAAGLLDDGVLLQQNIERFDTVMAPKVVGSWVLHTLTRDLPLEFFVCFSSWSSLMGSTAQGNYAAANAFLDALAYHRRAMGLPGLSINWGAWAGVGLAAELDEQYRARFAAMGMAGIEPERGVAILDELMGQAEGIQVGASPVNWTKFFEQFPEPPVFLSELVPDDSSTVPIKDRLAQAGEGEYEGILMGFIQERITGVLGMGPSQLDVSRPMSDMGLDSLMAVEMRNRIRSELDVEIPVARFVAEGTILGLTREIKARLTGTAPGAAPESGTDQGEQTGLSERAAIEMNADAVLEPAICPSSPRVNAPAMPRSILLTGATGFLGAYLLHELLTRTTADIHCLVRSENVDKATERLRNHLAFHKIPNAEVGGRIRPVIGDLSQPLLGLSEARFGQLADSVDVIYHNGAYVNHFTSYPPLKATNVLGAKEVLKLAVRGKEKPVHYTSTFTVLPLQSGSAGDTGFLESDFPDIREVIGHGYSQSKWVAEKLMIQARERGLPVNIYRPSRTMGHTKTGLSNPNDFASLAFKGCVQIGRIPEAGMPEENMVPVDYVARAIVHLSLQTQSLGKTFHLTNPRKTTWNELFERLLHSGYRLESVPIEEWVGFFGEQQDNPLLPFLDFFRMSNLQDMRFDQKNTREGLAGSDIVCPEIDAGLIDRWISYWVETGFLDKPS</sequence>
<keyword evidence="5" id="KW-0808">Transferase</keyword>
<dbReference type="SUPFAM" id="SSF47336">
    <property type="entry name" value="ACP-like"/>
    <property type="match status" value="1"/>
</dbReference>
<dbReference type="Pfam" id="PF00550">
    <property type="entry name" value="PP-binding"/>
    <property type="match status" value="1"/>
</dbReference>
<dbReference type="GO" id="GO:0031177">
    <property type="term" value="F:phosphopantetheine binding"/>
    <property type="evidence" value="ECO:0007669"/>
    <property type="project" value="InterPro"/>
</dbReference>
<evidence type="ECO:0000256" key="3">
    <source>
        <dbReference type="ARBA" id="ARBA00022450"/>
    </source>
</evidence>
<dbReference type="InterPro" id="IPR014043">
    <property type="entry name" value="Acyl_transferase_dom"/>
</dbReference>
<dbReference type="Gene3D" id="1.10.1200.10">
    <property type="entry name" value="ACP-like"/>
    <property type="match status" value="1"/>
</dbReference>
<dbReference type="Gene3D" id="3.40.50.720">
    <property type="entry name" value="NAD(P)-binding Rossmann-like Domain"/>
    <property type="match status" value="2"/>
</dbReference>
<dbReference type="SMART" id="SM00827">
    <property type="entry name" value="PKS_AT"/>
    <property type="match status" value="1"/>
</dbReference>
<evidence type="ECO:0000259" key="9">
    <source>
        <dbReference type="PROSITE" id="PS52004"/>
    </source>
</evidence>
<evidence type="ECO:0000256" key="4">
    <source>
        <dbReference type="ARBA" id="ARBA00022553"/>
    </source>
</evidence>
<dbReference type="PANTHER" id="PTHR43775:SF51">
    <property type="entry name" value="INACTIVE PHENOLPHTHIOCEROL SYNTHESIS POLYKETIDE SYNTHASE TYPE I PKS1-RELATED"/>
    <property type="match status" value="1"/>
</dbReference>
<dbReference type="Pfam" id="PF22621">
    <property type="entry name" value="CurL-like_PKS_C"/>
    <property type="match status" value="1"/>
</dbReference>
<accession>A0A450RV77</accession>
<dbReference type="Pfam" id="PF00109">
    <property type="entry name" value="ketoacyl-synt"/>
    <property type="match status" value="1"/>
</dbReference>
<dbReference type="InterPro" id="IPR050091">
    <property type="entry name" value="PKS_NRPS_Biosynth_Enz"/>
</dbReference>
<evidence type="ECO:0000256" key="5">
    <source>
        <dbReference type="ARBA" id="ARBA00022679"/>
    </source>
</evidence>
<evidence type="ECO:0000256" key="2">
    <source>
        <dbReference type="ARBA" id="ARBA00006484"/>
    </source>
</evidence>
<feature type="active site" description="Proton acceptor; for dehydratase activity" evidence="7">
    <location>
        <position position="960"/>
    </location>
</feature>
<dbReference type="SUPFAM" id="SSF55048">
    <property type="entry name" value="Probable ACP-binding domain of malonyl-CoA ACP transacylase"/>
    <property type="match status" value="1"/>
</dbReference>
<dbReference type="SMART" id="SM00825">
    <property type="entry name" value="PKS_KS"/>
    <property type="match status" value="1"/>
</dbReference>
<evidence type="ECO:0000256" key="6">
    <source>
        <dbReference type="ARBA" id="ARBA00054155"/>
    </source>
</evidence>
<dbReference type="InterPro" id="IPR010080">
    <property type="entry name" value="Thioester_reductase-like_dom"/>
</dbReference>
<dbReference type="PROSITE" id="PS00012">
    <property type="entry name" value="PHOSPHOPANTETHEINE"/>
    <property type="match status" value="1"/>
</dbReference>
<dbReference type="Gene3D" id="3.40.47.10">
    <property type="match status" value="1"/>
</dbReference>
<dbReference type="SUPFAM" id="SSF51735">
    <property type="entry name" value="NAD(P)-binding Rossmann-fold domains"/>
    <property type="match status" value="3"/>
</dbReference>
<dbReference type="SUPFAM" id="SSF53901">
    <property type="entry name" value="Thiolase-like"/>
    <property type="match status" value="1"/>
</dbReference>
<dbReference type="InterPro" id="IPR049900">
    <property type="entry name" value="PKS_mFAS_DH"/>
</dbReference>
<dbReference type="GO" id="GO:0004315">
    <property type="term" value="F:3-oxoacyl-[acyl-carrier-protein] synthase activity"/>
    <property type="evidence" value="ECO:0007669"/>
    <property type="project" value="InterPro"/>
</dbReference>
<dbReference type="FunFam" id="3.40.366.10:FF:000002">
    <property type="entry name" value="Probable polyketide synthase 2"/>
    <property type="match status" value="1"/>
</dbReference>
<dbReference type="InterPro" id="IPR016036">
    <property type="entry name" value="Malonyl_transacylase_ACP-bd"/>
</dbReference>
<dbReference type="InterPro" id="IPR016039">
    <property type="entry name" value="Thiolase-like"/>
</dbReference>
<dbReference type="Gene3D" id="3.10.129.110">
    <property type="entry name" value="Polyketide synthase dehydratase"/>
    <property type="match status" value="1"/>
</dbReference>
<comment type="pathway">
    <text evidence="1">Lipid metabolism; fatty acid biosynthesis.</text>
</comment>
<dbReference type="UniPathway" id="UPA00094"/>
<dbReference type="CDD" id="cd00833">
    <property type="entry name" value="PKS"/>
    <property type="match status" value="1"/>
</dbReference>
<dbReference type="InterPro" id="IPR018201">
    <property type="entry name" value="Ketoacyl_synth_AS"/>
</dbReference>
<gene>
    <name evidence="11" type="ORF">BECKDK2373C_GA0170839_10033</name>
</gene>
<dbReference type="PANTHER" id="PTHR43775">
    <property type="entry name" value="FATTY ACID SYNTHASE"/>
    <property type="match status" value="1"/>
</dbReference>
<dbReference type="CDD" id="cd08955">
    <property type="entry name" value="KR_2_FAS_SDR_x"/>
    <property type="match status" value="1"/>
</dbReference>
<dbReference type="Gene3D" id="3.30.70.3290">
    <property type="match status" value="1"/>
</dbReference>
<dbReference type="NCBIfam" id="TIGR01746">
    <property type="entry name" value="Thioester-redct"/>
    <property type="match status" value="1"/>
</dbReference>
<dbReference type="Gene3D" id="3.40.366.10">
    <property type="entry name" value="Malonyl-Coenzyme A Acyl Carrier Protein, domain 2"/>
    <property type="match status" value="1"/>
</dbReference>
<evidence type="ECO:0000259" key="8">
    <source>
        <dbReference type="PROSITE" id="PS50075"/>
    </source>
</evidence>
<dbReference type="InterPro" id="IPR036736">
    <property type="entry name" value="ACP-like_sf"/>
</dbReference>
<dbReference type="InterPro" id="IPR049552">
    <property type="entry name" value="PKS_DH_N"/>
</dbReference>
<dbReference type="InterPro" id="IPR009081">
    <property type="entry name" value="PP-bd_ACP"/>
</dbReference>
<dbReference type="GO" id="GO:0004312">
    <property type="term" value="F:fatty acid synthase activity"/>
    <property type="evidence" value="ECO:0007669"/>
    <property type="project" value="TreeGrafter"/>
</dbReference>
<keyword evidence="4" id="KW-0597">Phosphoprotein</keyword>
<dbReference type="PROSITE" id="PS00606">
    <property type="entry name" value="KS3_1"/>
    <property type="match status" value="1"/>
</dbReference>
<dbReference type="InterPro" id="IPR049551">
    <property type="entry name" value="PKS_DH_C"/>
</dbReference>
<dbReference type="Pfam" id="PF00698">
    <property type="entry name" value="Acyl_transf_1"/>
    <property type="match status" value="1"/>
</dbReference>
<feature type="region of interest" description="C-terminal hotdog fold" evidence="7">
    <location>
        <begin position="1068"/>
        <end position="1212"/>
    </location>
</feature>
<dbReference type="InterPro" id="IPR014030">
    <property type="entry name" value="Ketoacyl_synth_N"/>
</dbReference>
<evidence type="ECO:0000256" key="7">
    <source>
        <dbReference type="PROSITE-ProRule" id="PRU01363"/>
    </source>
</evidence>
<dbReference type="InterPro" id="IPR020807">
    <property type="entry name" value="PKS_DH"/>
</dbReference>
<dbReference type="GO" id="GO:0006633">
    <property type="term" value="P:fatty acid biosynthetic process"/>
    <property type="evidence" value="ECO:0007669"/>
    <property type="project" value="UniProtKB-UniPathway"/>
</dbReference>
<dbReference type="InterPro" id="IPR057326">
    <property type="entry name" value="KR_dom"/>
</dbReference>
<comment type="similarity">
    <text evidence="2">Belongs to the short-chain dehydrogenases/reductases (SDR) family.</text>
</comment>
<protein>
    <submittedName>
        <fullName evidence="11">Thioester reductase domain-containing protein</fullName>
    </submittedName>
</protein>
<dbReference type="InterPro" id="IPR006162">
    <property type="entry name" value="Ppantetheine_attach_site"/>
</dbReference>
<dbReference type="InterPro" id="IPR001227">
    <property type="entry name" value="Ac_transferase_dom_sf"/>
</dbReference>
<dbReference type="InterPro" id="IPR020806">
    <property type="entry name" value="PKS_PP-bd"/>
</dbReference>
<dbReference type="SUPFAM" id="SSF52151">
    <property type="entry name" value="FabD/lysophospholipase-like"/>
    <property type="match status" value="1"/>
</dbReference>
<dbReference type="PROSITE" id="PS52019">
    <property type="entry name" value="PKS_MFAS_DH"/>
    <property type="match status" value="1"/>
</dbReference>
<dbReference type="CDD" id="cd05235">
    <property type="entry name" value="SDR_e1"/>
    <property type="match status" value="1"/>
</dbReference>
<feature type="domain" description="Ketosynthase family 3 (KS3)" evidence="9">
    <location>
        <begin position="37"/>
        <end position="462"/>
    </location>
</feature>
<dbReference type="Pfam" id="PF07993">
    <property type="entry name" value="NAD_binding_4"/>
    <property type="match status" value="1"/>
</dbReference>
<dbReference type="InterPro" id="IPR020841">
    <property type="entry name" value="PKS_Beta-ketoAc_synthase_dom"/>
</dbReference>
<feature type="active site" description="Proton donor; for dehydratase activity" evidence="7">
    <location>
        <position position="1129"/>
    </location>
</feature>
<dbReference type="SMART" id="SM00826">
    <property type="entry name" value="PKS_DH"/>
    <property type="match status" value="1"/>
</dbReference>
<feature type="domain" description="PKS/mFAS DH" evidence="10">
    <location>
        <begin position="926"/>
        <end position="1212"/>
    </location>
</feature>
<evidence type="ECO:0000313" key="11">
    <source>
        <dbReference type="EMBL" id="VFJ42988.1"/>
    </source>
</evidence>
<feature type="region of interest" description="N-terminal hotdog fold" evidence="7">
    <location>
        <begin position="926"/>
        <end position="1053"/>
    </location>
</feature>
<evidence type="ECO:0000259" key="10">
    <source>
        <dbReference type="PROSITE" id="PS52019"/>
    </source>
</evidence>